<dbReference type="EMBL" id="CP001778">
    <property type="protein sequence ID" value="ADD44736.1"/>
    <property type="molecule type" value="Genomic_DNA"/>
</dbReference>
<organism evidence="8 9">
    <name type="scientific">Stackebrandtia nassauensis (strain DSM 44728 / CIP 108903 / NRRL B-16338 / NBRC 102104 / LLR-40K-21)</name>
    <dbReference type="NCBI Taxonomy" id="446470"/>
    <lineage>
        <taxon>Bacteria</taxon>
        <taxon>Bacillati</taxon>
        <taxon>Actinomycetota</taxon>
        <taxon>Actinomycetes</taxon>
        <taxon>Glycomycetales</taxon>
        <taxon>Glycomycetaceae</taxon>
        <taxon>Stackebrandtia</taxon>
    </lineage>
</organism>
<feature type="transmembrane region" description="Helical" evidence="6">
    <location>
        <begin position="232"/>
        <end position="252"/>
    </location>
</feature>
<dbReference type="InterPro" id="IPR043203">
    <property type="entry name" value="VGCC_Ca_Na"/>
</dbReference>
<evidence type="ECO:0000256" key="4">
    <source>
        <dbReference type="ARBA" id="ARBA00023136"/>
    </source>
</evidence>
<dbReference type="Gene3D" id="1.10.287.70">
    <property type="match status" value="1"/>
</dbReference>
<dbReference type="SUPFAM" id="SSF81324">
    <property type="entry name" value="Voltage-gated potassium channels"/>
    <property type="match status" value="1"/>
</dbReference>
<comment type="subcellular location">
    <subcellularLocation>
        <location evidence="1">Membrane</location>
        <topology evidence="1">Multi-pass membrane protein</topology>
    </subcellularLocation>
</comment>
<dbReference type="HOGENOM" id="CLU_055047_0_0_11"/>
<feature type="region of interest" description="Disordered" evidence="5">
    <location>
        <begin position="1"/>
        <end position="24"/>
    </location>
</feature>
<dbReference type="GO" id="GO:0005509">
    <property type="term" value="F:calcium ion binding"/>
    <property type="evidence" value="ECO:0007669"/>
    <property type="project" value="InterPro"/>
</dbReference>
<dbReference type="Gene3D" id="1.20.120.350">
    <property type="entry name" value="Voltage-gated potassium channels. Chain C"/>
    <property type="match status" value="1"/>
</dbReference>
<gene>
    <name evidence="8" type="ordered locus">Snas_5101</name>
</gene>
<evidence type="ECO:0000256" key="2">
    <source>
        <dbReference type="ARBA" id="ARBA00022692"/>
    </source>
</evidence>
<dbReference type="OrthoDB" id="5297065at2"/>
<dbReference type="Proteomes" id="UP000000844">
    <property type="component" value="Chromosome"/>
</dbReference>
<feature type="domain" description="Ion transport" evidence="7">
    <location>
        <begin position="43"/>
        <end position="260"/>
    </location>
</feature>
<evidence type="ECO:0000256" key="3">
    <source>
        <dbReference type="ARBA" id="ARBA00022989"/>
    </source>
</evidence>
<proteinExistence type="predicted"/>
<keyword evidence="9" id="KW-1185">Reference proteome</keyword>
<evidence type="ECO:0000256" key="5">
    <source>
        <dbReference type="SAM" id="MobiDB-lite"/>
    </source>
</evidence>
<dbReference type="STRING" id="446470.Snas_5101"/>
<keyword evidence="3 6" id="KW-1133">Transmembrane helix</keyword>
<dbReference type="eggNOG" id="ENOG502Z7ZD">
    <property type="taxonomic scope" value="Bacteria"/>
</dbReference>
<keyword evidence="4 6" id="KW-0472">Membrane</keyword>
<name>D3QAU0_STANL</name>
<dbReference type="Pfam" id="PF00520">
    <property type="entry name" value="Ion_trans"/>
    <property type="match status" value="1"/>
</dbReference>
<protein>
    <submittedName>
        <fullName evidence="8">Ion transport protein</fullName>
    </submittedName>
</protein>
<evidence type="ECO:0000313" key="8">
    <source>
        <dbReference type="EMBL" id="ADD44736.1"/>
    </source>
</evidence>
<feature type="transmembrane region" description="Helical" evidence="6">
    <location>
        <begin position="72"/>
        <end position="93"/>
    </location>
</feature>
<dbReference type="RefSeq" id="WP_013020307.1">
    <property type="nucleotide sequence ID" value="NC_013947.1"/>
</dbReference>
<reference evidence="8 9" key="1">
    <citation type="journal article" date="2009" name="Stand. Genomic Sci.">
        <title>Complete genome sequence of Stackebrandtia nassauensis type strain (LLR-40K-21).</title>
        <authorList>
            <person name="Munk C."/>
            <person name="Lapidus A."/>
            <person name="Copeland A."/>
            <person name="Jando M."/>
            <person name="Mayilraj S."/>
            <person name="Glavina Del Rio T."/>
            <person name="Nolan M."/>
            <person name="Chen F."/>
            <person name="Lucas S."/>
            <person name="Tice H."/>
            <person name="Cheng J.F."/>
            <person name="Han C."/>
            <person name="Detter J.C."/>
            <person name="Bruce D."/>
            <person name="Goodwin L."/>
            <person name="Chain P."/>
            <person name="Pitluck S."/>
            <person name="Goker M."/>
            <person name="Ovchinikova G."/>
            <person name="Pati A."/>
            <person name="Ivanova N."/>
            <person name="Mavromatis K."/>
            <person name="Chen A."/>
            <person name="Palaniappan K."/>
            <person name="Land M."/>
            <person name="Hauser L."/>
            <person name="Chang Y.J."/>
            <person name="Jeffries C.D."/>
            <person name="Bristow J."/>
            <person name="Eisen J.A."/>
            <person name="Markowitz V."/>
            <person name="Hugenholtz P."/>
            <person name="Kyrpides N.C."/>
            <person name="Klenk H.P."/>
        </authorList>
    </citation>
    <scope>NUCLEOTIDE SEQUENCE [LARGE SCALE GENOMIC DNA]</scope>
    <source>
        <strain evidence="9">DSM 44728 / CIP 108903 / NRRL B-16338 / NBRC 102104 / LLR-40K-21</strain>
    </source>
</reference>
<evidence type="ECO:0000256" key="1">
    <source>
        <dbReference type="ARBA" id="ARBA00004141"/>
    </source>
</evidence>
<dbReference type="PANTHER" id="PTHR10037">
    <property type="entry name" value="VOLTAGE-GATED CATION CHANNEL CALCIUM AND SODIUM"/>
    <property type="match status" value="1"/>
</dbReference>
<evidence type="ECO:0000256" key="6">
    <source>
        <dbReference type="SAM" id="Phobius"/>
    </source>
</evidence>
<sequence length="304" mass="33807">MPSRRRIVPVRMDTTSPDPSLPPAPDIPPQPLARMCHRVAYAPWFQWTSTAVIVLNAIVIGVGTYQEATAQFGWLLNLLDEAFLIYFVVELVIRIGSFGTTPWRFFRKGWNIFDFIVIAAALLPGIRENVTLLRLVRLARTVRLMKAFPSLRILLTAVARSMPGALGLLGVCVVVLYLYGMVGWILFAEAEPTEYGSVGQAALTLFGLLTLDNVGEVVRDGMEVTAWAVPYYVSYIFLAGFILVNLLVGVVITSMEEARQIEGAQTNFRSREPETSADTAEILARLEALQRSLNELQSRDDSRN</sequence>
<feature type="transmembrane region" description="Helical" evidence="6">
    <location>
        <begin position="166"/>
        <end position="187"/>
    </location>
</feature>
<keyword evidence="2 6" id="KW-0812">Transmembrane</keyword>
<evidence type="ECO:0000313" key="9">
    <source>
        <dbReference type="Proteomes" id="UP000000844"/>
    </source>
</evidence>
<dbReference type="InterPro" id="IPR005821">
    <property type="entry name" value="Ion_trans_dom"/>
</dbReference>
<accession>D3QAU0</accession>
<dbReference type="GO" id="GO:0001518">
    <property type="term" value="C:voltage-gated sodium channel complex"/>
    <property type="evidence" value="ECO:0007669"/>
    <property type="project" value="TreeGrafter"/>
</dbReference>
<dbReference type="KEGG" id="sna:Snas_5101"/>
<dbReference type="AlphaFoldDB" id="D3QAU0"/>
<evidence type="ECO:0000259" key="7">
    <source>
        <dbReference type="Pfam" id="PF00520"/>
    </source>
</evidence>
<dbReference type="PRINTS" id="PR01433">
    <property type="entry name" value="POLYCYSTIN2"/>
</dbReference>
<feature type="transmembrane region" description="Helical" evidence="6">
    <location>
        <begin position="44"/>
        <end position="66"/>
    </location>
</feature>
<dbReference type="InterPro" id="IPR027359">
    <property type="entry name" value="Volt_channel_dom_sf"/>
</dbReference>
<dbReference type="GO" id="GO:0005248">
    <property type="term" value="F:voltage-gated sodium channel activity"/>
    <property type="evidence" value="ECO:0007669"/>
    <property type="project" value="TreeGrafter"/>
</dbReference>
<dbReference type="PANTHER" id="PTHR10037:SF62">
    <property type="entry name" value="SODIUM CHANNEL PROTEIN 60E"/>
    <property type="match status" value="1"/>
</dbReference>
<dbReference type="InterPro" id="IPR003915">
    <property type="entry name" value="PKD_2"/>
</dbReference>